<evidence type="ECO:0000259" key="2">
    <source>
        <dbReference type="PROSITE" id="PS50042"/>
    </source>
</evidence>
<evidence type="ECO:0000313" key="3">
    <source>
        <dbReference type="EMBL" id="MFD1343619.1"/>
    </source>
</evidence>
<keyword evidence="1" id="KW-0472">Membrane</keyword>
<gene>
    <name evidence="3" type="ORF">ACFQ4E_14405</name>
</gene>
<keyword evidence="1" id="KW-1133">Transmembrane helix</keyword>
<keyword evidence="1" id="KW-0812">Transmembrane</keyword>
<accession>A0ABW3ZKI2</accession>
<dbReference type="SUPFAM" id="SSF51206">
    <property type="entry name" value="cAMP-binding domain-like"/>
    <property type="match status" value="1"/>
</dbReference>
<dbReference type="Proteomes" id="UP001597135">
    <property type="component" value="Unassembled WGS sequence"/>
</dbReference>
<dbReference type="InterPro" id="IPR018490">
    <property type="entry name" value="cNMP-bd_dom_sf"/>
</dbReference>
<reference evidence="4" key="1">
    <citation type="journal article" date="2019" name="Int. J. Syst. Evol. Microbiol.">
        <title>The Global Catalogue of Microorganisms (GCM) 10K type strain sequencing project: providing services to taxonomists for standard genome sequencing and annotation.</title>
        <authorList>
            <consortium name="The Broad Institute Genomics Platform"/>
            <consortium name="The Broad Institute Genome Sequencing Center for Infectious Disease"/>
            <person name="Wu L."/>
            <person name="Ma J."/>
        </authorList>
    </citation>
    <scope>NUCLEOTIDE SEQUENCE [LARGE SCALE GENOMIC DNA]</scope>
    <source>
        <strain evidence="4">CCUG 62953</strain>
    </source>
</reference>
<dbReference type="Gene3D" id="2.60.120.10">
    <property type="entry name" value="Jelly Rolls"/>
    <property type="match status" value="1"/>
</dbReference>
<feature type="transmembrane region" description="Helical" evidence="1">
    <location>
        <begin position="56"/>
        <end position="76"/>
    </location>
</feature>
<dbReference type="InterPro" id="IPR000595">
    <property type="entry name" value="cNMP-bd_dom"/>
</dbReference>
<feature type="transmembrane region" description="Helical" evidence="1">
    <location>
        <begin position="31"/>
        <end position="50"/>
    </location>
</feature>
<feature type="transmembrane region" description="Helical" evidence="1">
    <location>
        <begin position="6"/>
        <end position="24"/>
    </location>
</feature>
<name>A0ABW3ZKI2_9RHOB</name>
<dbReference type="CDD" id="cd00038">
    <property type="entry name" value="CAP_ED"/>
    <property type="match status" value="1"/>
</dbReference>
<evidence type="ECO:0000256" key="1">
    <source>
        <dbReference type="SAM" id="Phobius"/>
    </source>
</evidence>
<dbReference type="InterPro" id="IPR014710">
    <property type="entry name" value="RmlC-like_jellyroll"/>
</dbReference>
<feature type="domain" description="Cyclic nucleotide-binding" evidence="2">
    <location>
        <begin position="93"/>
        <end position="207"/>
    </location>
</feature>
<keyword evidence="4" id="KW-1185">Reference proteome</keyword>
<proteinExistence type="predicted"/>
<evidence type="ECO:0000313" key="4">
    <source>
        <dbReference type="Proteomes" id="UP001597135"/>
    </source>
</evidence>
<organism evidence="3 4">
    <name type="scientific">Litorisediminicola beolgyonensis</name>
    <dbReference type="NCBI Taxonomy" id="1173614"/>
    <lineage>
        <taxon>Bacteria</taxon>
        <taxon>Pseudomonadati</taxon>
        <taxon>Pseudomonadota</taxon>
        <taxon>Alphaproteobacteria</taxon>
        <taxon>Rhodobacterales</taxon>
        <taxon>Paracoccaceae</taxon>
        <taxon>Litorisediminicola</taxon>
    </lineage>
</organism>
<dbReference type="RefSeq" id="WP_386804728.1">
    <property type="nucleotide sequence ID" value="NZ_JBHTMU010000028.1"/>
</dbReference>
<dbReference type="PROSITE" id="PS50042">
    <property type="entry name" value="CNMP_BINDING_3"/>
    <property type="match status" value="1"/>
</dbReference>
<sequence>MSSIATLAEYGLYVGFALKILGFLARDELKLRGLIVIGFSLDVLFYATRMPPVTQSVWLISAQGVINIALIVLIVLERSTLGMSAQDKRLFAAFRTLNPGQFRRLMKLAERRQSRPDEALLTEGQPVTHLFWTEAPKIAIAKGDTVYSASGPVFLGEIGLLLERPASATVSLDEGTEIVTWPVNRLRAVMARRPAFSNALVARFSSELAEKLAVSVPMPDIAAPRQS</sequence>
<protein>
    <recommendedName>
        <fullName evidence="2">Cyclic nucleotide-binding domain-containing protein</fullName>
    </recommendedName>
</protein>
<comment type="caution">
    <text evidence="3">The sequence shown here is derived from an EMBL/GenBank/DDBJ whole genome shotgun (WGS) entry which is preliminary data.</text>
</comment>
<dbReference type="EMBL" id="JBHTMU010000028">
    <property type="protein sequence ID" value="MFD1343619.1"/>
    <property type="molecule type" value="Genomic_DNA"/>
</dbReference>